<reference evidence="5" key="1">
    <citation type="submission" date="2020-10" db="EMBL/GenBank/DDBJ databases">
        <authorList>
            <person name="Gilroy R."/>
        </authorList>
    </citation>
    <scope>NUCLEOTIDE SEQUENCE</scope>
    <source>
        <strain evidence="5">ChiHecec2B26-709</strain>
    </source>
</reference>
<gene>
    <name evidence="5" type="ORF">IAC35_00235</name>
</gene>
<sequence>METVVTSNSAANPRVLAIVVTFNAMRWADRCFGSLLSSSLRPDVLAVDNGSDDGTCEYLAAEFPEVEVLGNTENLGFGAANNLGLGKAVEEDYDFVYLMNQDAWVEKDTLSLLVRAHRPEFGVLSPLQLSASGVPDANFYRKCGRSLERAGFGLEPQHGRSSEDTVQDIVELPFVMAAHWLVSREALLTVGGFSPAFRQYGEDDNFIDRLHWHGLSCGVVPEAKAVHDRGGRSLPKSARMRLKCVAPVVRLSDPGRCLPLYRVLAPLELMAMSVKNLSSYPLKRLPELLRRYPELKRLRELSKSAGAFL</sequence>
<evidence type="ECO:0000313" key="5">
    <source>
        <dbReference type="EMBL" id="HIT46269.1"/>
    </source>
</evidence>
<proteinExistence type="inferred from homology"/>
<name>A0A9D1KHI9_9BACT</name>
<dbReference type="Gene3D" id="3.90.550.10">
    <property type="entry name" value="Spore Coat Polysaccharide Biosynthesis Protein SpsA, Chain A"/>
    <property type="match status" value="1"/>
</dbReference>
<dbReference type="AlphaFoldDB" id="A0A9D1KHI9"/>
<protein>
    <submittedName>
        <fullName evidence="5">Glycosyltransferase family 2 protein</fullName>
    </submittedName>
</protein>
<feature type="domain" description="Glycosyltransferase 2-like" evidence="4">
    <location>
        <begin position="18"/>
        <end position="187"/>
    </location>
</feature>
<dbReference type="PANTHER" id="PTHR43179">
    <property type="entry name" value="RHAMNOSYLTRANSFERASE WBBL"/>
    <property type="match status" value="1"/>
</dbReference>
<evidence type="ECO:0000259" key="4">
    <source>
        <dbReference type="Pfam" id="PF00535"/>
    </source>
</evidence>
<keyword evidence="2" id="KW-0328">Glycosyltransferase</keyword>
<accession>A0A9D1KHI9</accession>
<keyword evidence="3" id="KW-0808">Transferase</keyword>
<reference evidence="5" key="2">
    <citation type="journal article" date="2021" name="PeerJ">
        <title>Extensive microbial diversity within the chicken gut microbiome revealed by metagenomics and culture.</title>
        <authorList>
            <person name="Gilroy R."/>
            <person name="Ravi A."/>
            <person name="Getino M."/>
            <person name="Pursley I."/>
            <person name="Horton D.L."/>
            <person name="Alikhan N.F."/>
            <person name="Baker D."/>
            <person name="Gharbi K."/>
            <person name="Hall N."/>
            <person name="Watson M."/>
            <person name="Adriaenssens E.M."/>
            <person name="Foster-Nyarko E."/>
            <person name="Jarju S."/>
            <person name="Secka A."/>
            <person name="Antonio M."/>
            <person name="Oren A."/>
            <person name="Chaudhuri R.R."/>
            <person name="La Ragione R."/>
            <person name="Hildebrand F."/>
            <person name="Pallen M.J."/>
        </authorList>
    </citation>
    <scope>NUCLEOTIDE SEQUENCE</scope>
    <source>
        <strain evidence="5">ChiHecec2B26-709</strain>
    </source>
</reference>
<dbReference type="GO" id="GO:0016757">
    <property type="term" value="F:glycosyltransferase activity"/>
    <property type="evidence" value="ECO:0007669"/>
    <property type="project" value="UniProtKB-KW"/>
</dbReference>
<dbReference type="Pfam" id="PF00535">
    <property type="entry name" value="Glycos_transf_2"/>
    <property type="match status" value="1"/>
</dbReference>
<comment type="similarity">
    <text evidence="1">Belongs to the glycosyltransferase 2 family.</text>
</comment>
<evidence type="ECO:0000256" key="1">
    <source>
        <dbReference type="ARBA" id="ARBA00006739"/>
    </source>
</evidence>
<comment type="caution">
    <text evidence="5">The sequence shown here is derived from an EMBL/GenBank/DDBJ whole genome shotgun (WGS) entry which is preliminary data.</text>
</comment>
<dbReference type="SUPFAM" id="SSF53448">
    <property type="entry name" value="Nucleotide-diphospho-sugar transferases"/>
    <property type="match status" value="1"/>
</dbReference>
<dbReference type="Proteomes" id="UP000886881">
    <property type="component" value="Unassembled WGS sequence"/>
</dbReference>
<evidence type="ECO:0000256" key="2">
    <source>
        <dbReference type="ARBA" id="ARBA00022676"/>
    </source>
</evidence>
<dbReference type="EMBL" id="DVLC01000004">
    <property type="protein sequence ID" value="HIT46269.1"/>
    <property type="molecule type" value="Genomic_DNA"/>
</dbReference>
<evidence type="ECO:0000256" key="3">
    <source>
        <dbReference type="ARBA" id="ARBA00022679"/>
    </source>
</evidence>
<organism evidence="5 6">
    <name type="scientific">Candidatus Cryptobacteroides merdipullorum</name>
    <dbReference type="NCBI Taxonomy" id="2840771"/>
    <lineage>
        <taxon>Bacteria</taxon>
        <taxon>Pseudomonadati</taxon>
        <taxon>Bacteroidota</taxon>
        <taxon>Bacteroidia</taxon>
        <taxon>Bacteroidales</taxon>
        <taxon>Candidatus Cryptobacteroides</taxon>
    </lineage>
</organism>
<dbReference type="InterPro" id="IPR029044">
    <property type="entry name" value="Nucleotide-diphossugar_trans"/>
</dbReference>
<dbReference type="InterPro" id="IPR001173">
    <property type="entry name" value="Glyco_trans_2-like"/>
</dbReference>
<evidence type="ECO:0000313" key="6">
    <source>
        <dbReference type="Proteomes" id="UP000886881"/>
    </source>
</evidence>
<dbReference type="PANTHER" id="PTHR43179:SF12">
    <property type="entry name" value="GALACTOFURANOSYLTRANSFERASE GLFT2"/>
    <property type="match status" value="1"/>
</dbReference>